<dbReference type="AlphaFoldDB" id="A0A7X2ZXP8"/>
<reference evidence="2 3" key="1">
    <citation type="journal article" date="2019" name="Mar. Drugs">
        <title>Comparative Genomics and CAZyme Genome Repertoires of Marine Zobellia amurskyensis KMM 3526(T) and Zobellia laminariae KMM 3676(T).</title>
        <authorList>
            <person name="Chernysheva N."/>
            <person name="Bystritskaya E."/>
            <person name="Stenkova A."/>
            <person name="Golovkin I."/>
            <person name="Nedashkovskaya O."/>
            <person name="Isaeva M."/>
        </authorList>
    </citation>
    <scope>NUCLEOTIDE SEQUENCE [LARGE SCALE GENOMIC DNA]</scope>
    <source>
        <strain evidence="2 3">KMM 3526</strain>
    </source>
</reference>
<feature type="transmembrane region" description="Helical" evidence="1">
    <location>
        <begin position="39"/>
        <end position="63"/>
    </location>
</feature>
<dbReference type="RefSeq" id="WP_155601369.1">
    <property type="nucleotide sequence ID" value="NZ_RCNR01000092.1"/>
</dbReference>
<evidence type="ECO:0000313" key="2">
    <source>
        <dbReference type="EMBL" id="MUH38325.1"/>
    </source>
</evidence>
<comment type="caution">
    <text evidence="2">The sequence shown here is derived from an EMBL/GenBank/DDBJ whole genome shotgun (WGS) entry which is preliminary data.</text>
</comment>
<keyword evidence="3" id="KW-1185">Reference proteome</keyword>
<keyword evidence="1" id="KW-0812">Transmembrane</keyword>
<feature type="transmembrane region" description="Helical" evidence="1">
    <location>
        <begin position="83"/>
        <end position="103"/>
    </location>
</feature>
<evidence type="ECO:0000256" key="1">
    <source>
        <dbReference type="SAM" id="Phobius"/>
    </source>
</evidence>
<feature type="transmembrane region" description="Helical" evidence="1">
    <location>
        <begin position="123"/>
        <end position="140"/>
    </location>
</feature>
<accession>A0A7X2ZXP8</accession>
<dbReference type="OrthoDB" id="1439378at2"/>
<organism evidence="2 3">
    <name type="scientific">Zobellia amurskyensis</name>
    <dbReference type="NCBI Taxonomy" id="248905"/>
    <lineage>
        <taxon>Bacteria</taxon>
        <taxon>Pseudomonadati</taxon>
        <taxon>Bacteroidota</taxon>
        <taxon>Flavobacteriia</taxon>
        <taxon>Flavobacteriales</taxon>
        <taxon>Flavobacteriaceae</taxon>
        <taxon>Zobellia</taxon>
    </lineage>
</organism>
<gene>
    <name evidence="2" type="ORF">D9O36_20975</name>
</gene>
<keyword evidence="1" id="KW-0472">Membrane</keyword>
<keyword evidence="1" id="KW-1133">Transmembrane helix</keyword>
<dbReference type="EMBL" id="RCNR01000092">
    <property type="protein sequence ID" value="MUH38325.1"/>
    <property type="molecule type" value="Genomic_DNA"/>
</dbReference>
<feature type="transmembrane region" description="Helical" evidence="1">
    <location>
        <begin position="6"/>
        <end position="27"/>
    </location>
</feature>
<evidence type="ECO:0000313" key="3">
    <source>
        <dbReference type="Proteomes" id="UP000540519"/>
    </source>
</evidence>
<dbReference type="Proteomes" id="UP000540519">
    <property type="component" value="Unassembled WGS sequence"/>
</dbReference>
<sequence>MDFILYTTAIALFYYLILLFTANKWVLNKFKNPANIDSNGFSTTAQMVLALNINIICSLFIVHDNVMNYVTFLIGDEASFFNFLSSGAIIILLNIAALGISYLLSKLFSDFIGKDSPVFTRPILWITINLLLLKLTTLYYEAYISTQNFTIL</sequence>
<name>A0A7X2ZXP8_9FLAO</name>
<protein>
    <submittedName>
        <fullName evidence="2">Uncharacterized protein</fullName>
    </submittedName>
</protein>
<proteinExistence type="predicted"/>